<gene>
    <name evidence="2" type="ORF">DAI18_09915</name>
</gene>
<dbReference type="EMBL" id="CP028519">
    <property type="protein sequence ID" value="AVY94321.1"/>
    <property type="molecule type" value="Genomic_DNA"/>
</dbReference>
<reference evidence="2 3" key="1">
    <citation type="submission" date="2018-04" db="EMBL/GenBank/DDBJ databases">
        <title>Denitrifier Microvirgula.</title>
        <authorList>
            <person name="Anderson E."/>
            <person name="Jang J."/>
            <person name="Ishii S."/>
        </authorList>
    </citation>
    <scope>NUCLEOTIDE SEQUENCE [LARGE SCALE GENOMIC DNA]</scope>
    <source>
        <strain evidence="2 3">BE2.4</strain>
    </source>
</reference>
<evidence type="ECO:0000313" key="2">
    <source>
        <dbReference type="EMBL" id="AVY94321.1"/>
    </source>
</evidence>
<dbReference type="STRING" id="1122240.GCA_000620105_00020"/>
<dbReference type="RefSeq" id="WP_107889337.1">
    <property type="nucleotide sequence ID" value="NZ_CP028519.1"/>
</dbReference>
<evidence type="ECO:0000256" key="1">
    <source>
        <dbReference type="SAM" id="SignalP"/>
    </source>
</evidence>
<keyword evidence="3" id="KW-1185">Reference proteome</keyword>
<keyword evidence="1" id="KW-0732">Signal</keyword>
<proteinExistence type="predicted"/>
<sequence>MQRAFWASLGAVATLGTTAADAVELSNAFGLGDPWSPQALARIDAMPPAGSPANTLSNGCMPGATLCSRLIGVSPSASGQPLGTLNLTSTISLEAEKLGNGYTALKPTLKIGKNARLSIRPKQRMLLWRLDF</sequence>
<protein>
    <submittedName>
        <fullName evidence="2">Uncharacterized protein</fullName>
    </submittedName>
</protein>
<dbReference type="Proteomes" id="UP000244173">
    <property type="component" value="Chromosome"/>
</dbReference>
<dbReference type="KEGG" id="maer:DAI18_09915"/>
<evidence type="ECO:0000313" key="3">
    <source>
        <dbReference type="Proteomes" id="UP000244173"/>
    </source>
</evidence>
<organism evidence="2 3">
    <name type="scientific">Microvirgula aerodenitrificans</name>
    <dbReference type="NCBI Taxonomy" id="57480"/>
    <lineage>
        <taxon>Bacteria</taxon>
        <taxon>Pseudomonadati</taxon>
        <taxon>Pseudomonadota</taxon>
        <taxon>Betaproteobacteria</taxon>
        <taxon>Neisseriales</taxon>
        <taxon>Aquaspirillaceae</taxon>
        <taxon>Microvirgula</taxon>
    </lineage>
</organism>
<accession>A0A2S0PAC4</accession>
<feature type="signal peptide" evidence="1">
    <location>
        <begin position="1"/>
        <end position="22"/>
    </location>
</feature>
<dbReference type="OrthoDB" id="679855at28216"/>
<dbReference type="AlphaFoldDB" id="A0A2S0PAC4"/>
<name>A0A2S0PAC4_9NEIS</name>
<feature type="chain" id="PRO_5015404256" evidence="1">
    <location>
        <begin position="23"/>
        <end position="132"/>
    </location>
</feature>